<accession>A0A8S1EYK7</accession>
<feature type="compositionally biased region" description="Basic residues" evidence="1">
    <location>
        <begin position="98"/>
        <end position="110"/>
    </location>
</feature>
<evidence type="ECO:0000313" key="4">
    <source>
        <dbReference type="Proteomes" id="UP000494206"/>
    </source>
</evidence>
<dbReference type="EMBL" id="CADEPM010000004">
    <property type="protein sequence ID" value="CAB3404833.1"/>
    <property type="molecule type" value="Genomic_DNA"/>
</dbReference>
<reference evidence="3 4" key="1">
    <citation type="submission" date="2020-04" db="EMBL/GenBank/DDBJ databases">
        <authorList>
            <person name="Laetsch R D."/>
            <person name="Stevens L."/>
            <person name="Kumar S."/>
            <person name="Blaxter L. M."/>
        </authorList>
    </citation>
    <scope>NUCLEOTIDE SEQUENCE [LARGE SCALE GENOMIC DNA]</scope>
</reference>
<feature type="compositionally biased region" description="Low complexity" evidence="1">
    <location>
        <begin position="131"/>
        <end position="160"/>
    </location>
</feature>
<dbReference type="PANTHER" id="PTHR38630:SF1">
    <property type="entry name" value="DEK_C DOMAIN-CONTAINING PROTEIN-RELATED"/>
    <property type="match status" value="1"/>
</dbReference>
<organism evidence="3 4">
    <name type="scientific">Caenorhabditis bovis</name>
    <dbReference type="NCBI Taxonomy" id="2654633"/>
    <lineage>
        <taxon>Eukaryota</taxon>
        <taxon>Metazoa</taxon>
        <taxon>Ecdysozoa</taxon>
        <taxon>Nematoda</taxon>
        <taxon>Chromadorea</taxon>
        <taxon>Rhabditida</taxon>
        <taxon>Rhabditina</taxon>
        <taxon>Rhabditomorpha</taxon>
        <taxon>Rhabditoidea</taxon>
        <taxon>Rhabditidae</taxon>
        <taxon>Peloderinae</taxon>
        <taxon>Caenorhabditis</taxon>
    </lineage>
</organism>
<feature type="compositionally biased region" description="Polar residues" evidence="1">
    <location>
        <begin position="191"/>
        <end position="209"/>
    </location>
</feature>
<comment type="caution">
    <text evidence="3">The sequence shown here is derived from an EMBL/GenBank/DDBJ whole genome shotgun (WGS) entry which is preliminary data.</text>
</comment>
<feature type="domain" description="DUF7774" evidence="2">
    <location>
        <begin position="334"/>
        <end position="418"/>
    </location>
</feature>
<keyword evidence="4" id="KW-1185">Reference proteome</keyword>
<dbReference type="InterPro" id="IPR056676">
    <property type="entry name" value="DUF7774"/>
</dbReference>
<dbReference type="PANTHER" id="PTHR38630">
    <property type="entry name" value="PROTEIN CBG12780"/>
    <property type="match status" value="1"/>
</dbReference>
<evidence type="ECO:0000256" key="1">
    <source>
        <dbReference type="SAM" id="MobiDB-lite"/>
    </source>
</evidence>
<evidence type="ECO:0000313" key="3">
    <source>
        <dbReference type="EMBL" id="CAB3404833.1"/>
    </source>
</evidence>
<feature type="compositionally biased region" description="Basic and acidic residues" evidence="1">
    <location>
        <begin position="161"/>
        <end position="173"/>
    </location>
</feature>
<feature type="region of interest" description="Disordered" evidence="1">
    <location>
        <begin position="27"/>
        <end position="289"/>
    </location>
</feature>
<dbReference type="AlphaFoldDB" id="A0A8S1EYK7"/>
<proteinExistence type="predicted"/>
<gene>
    <name evidence="3" type="ORF">CBOVIS_LOCUS7101</name>
</gene>
<sequence>MLGSNLGKKVTADVVQDQYNQFLKQKTEGKKKTLSAEERKLAKREEMRRRGIFVKADDKDDSPTIIEKSEGDQSFLVYKLPAKPGRWKSARRSEASKNKNKRKKDKRKKEAKGPTKSEQSMKVLKDKSKKTTTSSSAATRTIPSRSTPTTTFTVPQATDTSSRDASVKSEKAKKQASSAEKIEAVPESAGSAESTPSGGQSIATSGESIDTSHRETRAAKRDKNAETPPRDKKIEAVANSGEVVAETPPRDSGMSNKKKKKHESPTVADPLRAIESEQPMSSGGSSAASDKSIAKALTIEKQPDAFDKLDDDEFEAATANAISATSEADEKQILLLAPKLLKVAKKNGSLEKCLTQEQNDALAQFFSGKKPLNSEVLAILDTALDRIIDHMQKNNCEVDAETKNLMMQRGKLKAAMMNEFLVSPQYLPQTWTAKFNKWKEEAEKQKSGINVFRVLFAYPKHKSFDDGPEDNYGNFKRKPRSLWMGLLLGPSDSKSFEETKREEICSGLFLDTKLIEGAQKEPESIKRELSSPQTLFSLEFDGDAEGGELKKDDVGELKPESGWRFDGLRITPRTFVI</sequence>
<evidence type="ECO:0000259" key="2">
    <source>
        <dbReference type="Pfam" id="PF24983"/>
    </source>
</evidence>
<name>A0A8S1EYK7_9PELO</name>
<feature type="compositionally biased region" description="Basic and acidic residues" evidence="1">
    <location>
        <begin position="27"/>
        <end position="71"/>
    </location>
</feature>
<protein>
    <recommendedName>
        <fullName evidence="2">DUF7774 domain-containing protein</fullName>
    </recommendedName>
</protein>
<dbReference type="Pfam" id="PF24983">
    <property type="entry name" value="DUF7774"/>
    <property type="match status" value="1"/>
</dbReference>
<dbReference type="OrthoDB" id="5858292at2759"/>
<feature type="compositionally biased region" description="Basic and acidic residues" evidence="1">
    <location>
        <begin position="210"/>
        <end position="235"/>
    </location>
</feature>
<dbReference type="Proteomes" id="UP000494206">
    <property type="component" value="Unassembled WGS sequence"/>
</dbReference>